<dbReference type="EMBL" id="SPQQ01000004">
    <property type="protein sequence ID" value="TGE37675.1"/>
    <property type="molecule type" value="Genomic_DNA"/>
</dbReference>
<dbReference type="Gene3D" id="3.40.50.300">
    <property type="entry name" value="P-loop containing nucleotide triphosphate hydrolases"/>
    <property type="match status" value="1"/>
</dbReference>
<dbReference type="InterPro" id="IPR018647">
    <property type="entry name" value="SLFN_3-like_DNA/RNA_helicase"/>
</dbReference>
<dbReference type="AlphaFoldDB" id="A0A4Z0R5R3"/>
<reference evidence="2 3" key="1">
    <citation type="submission" date="2019-03" db="EMBL/GenBank/DDBJ databases">
        <title>Draft Genome Sequence of Desulfosporosinus fructosivorans Strain 63.6F, Isolated from Marine Sediment in the Baltic Sea.</title>
        <authorList>
            <person name="Hausmann B."/>
            <person name="Vandieken V."/>
            <person name="Pjevac P."/>
            <person name="Schreck K."/>
            <person name="Herbold C.W."/>
            <person name="Loy A."/>
        </authorList>
    </citation>
    <scope>NUCLEOTIDE SEQUENCE [LARGE SCALE GENOMIC DNA]</scope>
    <source>
        <strain evidence="2 3">63.6F</strain>
    </source>
</reference>
<organism evidence="2 3">
    <name type="scientific">Desulfosporosinus fructosivorans</name>
    <dbReference type="NCBI Taxonomy" id="2018669"/>
    <lineage>
        <taxon>Bacteria</taxon>
        <taxon>Bacillati</taxon>
        <taxon>Bacillota</taxon>
        <taxon>Clostridia</taxon>
        <taxon>Eubacteriales</taxon>
        <taxon>Desulfitobacteriaceae</taxon>
        <taxon>Desulfosporosinus</taxon>
    </lineage>
</organism>
<evidence type="ECO:0000313" key="2">
    <source>
        <dbReference type="EMBL" id="TGE37675.1"/>
    </source>
</evidence>
<accession>A0A4Z0R5R3</accession>
<dbReference type="InterPro" id="IPR027417">
    <property type="entry name" value="P-loop_NTPase"/>
</dbReference>
<evidence type="ECO:0000259" key="1">
    <source>
        <dbReference type="Pfam" id="PF09848"/>
    </source>
</evidence>
<comment type="caution">
    <text evidence="2">The sequence shown here is derived from an EMBL/GenBank/DDBJ whole genome shotgun (WGS) entry which is preliminary data.</text>
</comment>
<gene>
    <name evidence="2" type="ORF">E4K67_13175</name>
</gene>
<dbReference type="OrthoDB" id="3193269at2"/>
<feature type="domain" description="Schlafen group 3-like DNA/RNA helicase" evidence="1">
    <location>
        <begin position="261"/>
        <end position="605"/>
    </location>
</feature>
<proteinExistence type="predicted"/>
<dbReference type="RefSeq" id="WP_135547420.1">
    <property type="nucleotide sequence ID" value="NZ_SPQQ01000004.1"/>
</dbReference>
<protein>
    <submittedName>
        <fullName evidence="2">DUF2075 domain-containing protein</fullName>
    </submittedName>
</protein>
<dbReference type="Pfam" id="PF09848">
    <property type="entry name" value="SLFN-g3_helicase"/>
    <property type="match status" value="1"/>
</dbReference>
<name>A0A4Z0R5R3_9FIRM</name>
<evidence type="ECO:0000313" key="3">
    <source>
        <dbReference type="Proteomes" id="UP000298460"/>
    </source>
</evidence>
<dbReference type="SUPFAM" id="SSF52540">
    <property type="entry name" value="P-loop containing nucleoside triphosphate hydrolases"/>
    <property type="match status" value="1"/>
</dbReference>
<keyword evidence="3" id="KW-1185">Reference proteome</keyword>
<sequence>MIIYQNSALGFRTAVDDNKIVYDIDVQFMSKYGRKVAESEKRAWNYSLKFMETVLRRSKIPDDCGVLIEYMIPNTSKRIDFIVSGHDKHDNANFVIIELKQWDKVGTTNKEDIVTTYVGGKVREVAHPSYQAYSYKKHISDMNEAVNAKNIHPYSCAYLHNYTRRNPEPLTAVQYQEIIRDTPVFLSEDAGKLVDFIKKYVGKGNGLDILYQIENGKIKPSKKFVEYVSDMFDGNEVYTLLDEQKVAYENIITTATKATEKSTIIVNGGPGTGKSIVAMNAFVELLKQGKNLKFVAPNASFRAAMVEMLSNNKKHSKKRLGVLFSGSGSFYNALEDEFDVFVVDEAHRLKQKGAYMYKGESQVEDIVKASKVNVFFIDDNQRIRPEDVGTVGTIKEAAVKFGSEVMEIKLEAQFRCAGAEGFLNWLDHNLGIEDTANFDGWDGDAFDFMIMDTPQKVLEKVKERNEVGFKARMLAGFAWPWTSEAEGNTNAEVKDVELTEHGFSMPWNSRSNQYTWAFDAEKVNQIGCVHTSQGLEFDYVGVIVGNDLRYNPETMQIYASYGDYYDKTGKKGLKQKPEELTYLIKNIYKVLMTRGMKGCYIFCRDENLQAYLRSRLQHNKAE</sequence>
<dbReference type="Proteomes" id="UP000298460">
    <property type="component" value="Unassembled WGS sequence"/>
</dbReference>